<organism evidence="2 3">
    <name type="scientific">Prorocentrum cordatum</name>
    <dbReference type="NCBI Taxonomy" id="2364126"/>
    <lineage>
        <taxon>Eukaryota</taxon>
        <taxon>Sar</taxon>
        <taxon>Alveolata</taxon>
        <taxon>Dinophyceae</taxon>
        <taxon>Prorocentrales</taxon>
        <taxon>Prorocentraceae</taxon>
        <taxon>Prorocentrum</taxon>
    </lineage>
</organism>
<keyword evidence="3" id="KW-1185">Reference proteome</keyword>
<evidence type="ECO:0000256" key="1">
    <source>
        <dbReference type="SAM" id="MobiDB-lite"/>
    </source>
</evidence>
<dbReference type="EMBL" id="CAUYUJ010009891">
    <property type="protein sequence ID" value="CAK0827959.1"/>
    <property type="molecule type" value="Genomic_DNA"/>
</dbReference>
<gene>
    <name evidence="2" type="ORF">PCOR1329_LOCUS27346</name>
</gene>
<dbReference type="Proteomes" id="UP001189429">
    <property type="component" value="Unassembled WGS sequence"/>
</dbReference>
<name>A0ABN9S7U8_9DINO</name>
<sequence>AKPGVEDLPRVIEEQSVGGGQRKRIAVIRHHVEAAGGQVGGTAPKPRVRRGMGVMEVPCVHARVAPHTLFVGANGASRYICCHLCRMRAGAHLVVAKKQTEEIWRFLVTRLIFTTEGRRARAKFPDPWKTGLTEAPLPPPPDSRLVRLVIGGDRDPALVADPRDPRRPVQTRERAGAGALTQRVSAFLGGLWPAGPREEDESPRDRRAVAHLDHAALRVPEGVPGHLDWGGKTFLALLREYPERRRQLRRRRQEPRLHALHKFRDWLREESASGNPFGGEPVPLTPGGEETEDDPADFVPAGQEASGWTVEGASEVPLAPRLEPDVNPRLLVAVDTANGGMTFHGSAFRVKCLQ</sequence>
<evidence type="ECO:0000313" key="3">
    <source>
        <dbReference type="Proteomes" id="UP001189429"/>
    </source>
</evidence>
<comment type="caution">
    <text evidence="2">The sequence shown here is derived from an EMBL/GenBank/DDBJ whole genome shotgun (WGS) entry which is preliminary data.</text>
</comment>
<feature type="non-terminal residue" evidence="2">
    <location>
        <position position="354"/>
    </location>
</feature>
<feature type="region of interest" description="Disordered" evidence="1">
    <location>
        <begin position="270"/>
        <end position="292"/>
    </location>
</feature>
<proteinExistence type="predicted"/>
<feature type="non-terminal residue" evidence="2">
    <location>
        <position position="1"/>
    </location>
</feature>
<reference evidence="2" key="1">
    <citation type="submission" date="2023-10" db="EMBL/GenBank/DDBJ databases">
        <authorList>
            <person name="Chen Y."/>
            <person name="Shah S."/>
            <person name="Dougan E. K."/>
            <person name="Thang M."/>
            <person name="Chan C."/>
        </authorList>
    </citation>
    <scope>NUCLEOTIDE SEQUENCE [LARGE SCALE GENOMIC DNA]</scope>
</reference>
<protein>
    <submittedName>
        <fullName evidence="2">Uncharacterized protein</fullName>
    </submittedName>
</protein>
<evidence type="ECO:0000313" key="2">
    <source>
        <dbReference type="EMBL" id="CAK0827959.1"/>
    </source>
</evidence>
<accession>A0ABN9S7U8</accession>